<dbReference type="Gene3D" id="3.40.50.300">
    <property type="entry name" value="P-loop containing nucleotide triphosphate hydrolases"/>
    <property type="match status" value="1"/>
</dbReference>
<dbReference type="SUPFAM" id="SSF52540">
    <property type="entry name" value="P-loop containing nucleoside triphosphate hydrolases"/>
    <property type="match status" value="1"/>
</dbReference>
<dbReference type="InterPro" id="IPR027417">
    <property type="entry name" value="P-loop_NTPase"/>
</dbReference>
<comment type="caution">
    <text evidence="1">The sequence shown here is derived from an EMBL/GenBank/DDBJ whole genome shotgun (WGS) entry which is preliminary data.</text>
</comment>
<proteinExistence type="predicted"/>
<protein>
    <submittedName>
        <fullName evidence="1">Uncharacterized protein</fullName>
    </submittedName>
</protein>
<evidence type="ECO:0000313" key="2">
    <source>
        <dbReference type="Proteomes" id="UP001186944"/>
    </source>
</evidence>
<accession>A0AA89BR05</accession>
<gene>
    <name evidence="1" type="ORF">FSP39_015036</name>
</gene>
<dbReference type="Proteomes" id="UP001186944">
    <property type="component" value="Unassembled WGS sequence"/>
</dbReference>
<dbReference type="InterPro" id="IPR001806">
    <property type="entry name" value="Small_GTPase"/>
</dbReference>
<dbReference type="Pfam" id="PF00071">
    <property type="entry name" value="Ras"/>
    <property type="match status" value="1"/>
</dbReference>
<evidence type="ECO:0000313" key="1">
    <source>
        <dbReference type="EMBL" id="KAK3090836.1"/>
    </source>
</evidence>
<dbReference type="GO" id="GO:0005525">
    <property type="term" value="F:GTP binding"/>
    <property type="evidence" value="ECO:0007669"/>
    <property type="project" value="InterPro"/>
</dbReference>
<reference evidence="1" key="1">
    <citation type="submission" date="2019-08" db="EMBL/GenBank/DDBJ databases">
        <title>The improved chromosome-level genome for the pearl oyster Pinctada fucata martensii using PacBio sequencing and Hi-C.</title>
        <authorList>
            <person name="Zheng Z."/>
        </authorList>
    </citation>
    <scope>NUCLEOTIDE SEQUENCE</scope>
    <source>
        <strain evidence="1">ZZ-2019</strain>
        <tissue evidence="1">Adductor muscle</tissue>
    </source>
</reference>
<dbReference type="AlphaFoldDB" id="A0AA89BR05"/>
<sequence>MNDPASLQYLSKWDEDICLHAPKAVKFLIANKCDLEKLIPAESMDDFVAAHNCEDLFIVSAKTGSGIEDALQRIGEKLLDIFSTPMFLESQYNETVEINKFVIPSKSCCS</sequence>
<keyword evidence="2" id="KW-1185">Reference proteome</keyword>
<dbReference type="EMBL" id="VSWD01000010">
    <property type="protein sequence ID" value="KAK3090836.1"/>
    <property type="molecule type" value="Genomic_DNA"/>
</dbReference>
<dbReference type="GO" id="GO:0003924">
    <property type="term" value="F:GTPase activity"/>
    <property type="evidence" value="ECO:0007669"/>
    <property type="project" value="InterPro"/>
</dbReference>
<name>A0AA89BR05_PINIB</name>
<organism evidence="1 2">
    <name type="scientific">Pinctada imbricata</name>
    <name type="common">Atlantic pearl-oyster</name>
    <name type="synonym">Pinctada martensii</name>
    <dbReference type="NCBI Taxonomy" id="66713"/>
    <lineage>
        <taxon>Eukaryota</taxon>
        <taxon>Metazoa</taxon>
        <taxon>Spiralia</taxon>
        <taxon>Lophotrochozoa</taxon>
        <taxon>Mollusca</taxon>
        <taxon>Bivalvia</taxon>
        <taxon>Autobranchia</taxon>
        <taxon>Pteriomorphia</taxon>
        <taxon>Pterioida</taxon>
        <taxon>Pterioidea</taxon>
        <taxon>Pteriidae</taxon>
        <taxon>Pinctada</taxon>
    </lineage>
</organism>